<dbReference type="InterPro" id="IPR000462">
    <property type="entry name" value="CDP-OH_P_trans"/>
</dbReference>
<protein>
    <submittedName>
        <fullName evidence="12">CDP-diacylglycerol--glycerol-3-phosphate 3-phosphatidyltransferase</fullName>
    </submittedName>
</protein>
<dbReference type="GO" id="GO:0046474">
    <property type="term" value="P:glycerophospholipid biosynthetic process"/>
    <property type="evidence" value="ECO:0007669"/>
    <property type="project" value="TreeGrafter"/>
</dbReference>
<evidence type="ECO:0000256" key="6">
    <source>
        <dbReference type="ARBA" id="ARBA00022989"/>
    </source>
</evidence>
<keyword evidence="10" id="KW-1208">Phospholipid metabolism</keyword>
<dbReference type="Pfam" id="PF01066">
    <property type="entry name" value="CDP-OH_P_transf"/>
    <property type="match status" value="1"/>
</dbReference>
<dbReference type="PANTHER" id="PTHR14269:SF62">
    <property type="entry name" value="CDP-DIACYLGLYCEROL--GLYCEROL-3-PHOSPHATE 3-PHOSPHATIDYLTRANSFERASE 1, CHLOROPLASTIC"/>
    <property type="match status" value="1"/>
</dbReference>
<keyword evidence="7" id="KW-0443">Lipid metabolism</keyword>
<dbReference type="Gene3D" id="1.20.120.1760">
    <property type="match status" value="1"/>
</dbReference>
<keyword evidence="9" id="KW-0594">Phospholipid biosynthesis</keyword>
<dbReference type="PROSITE" id="PS00379">
    <property type="entry name" value="CDP_ALCOHOL_P_TRANSF"/>
    <property type="match status" value="1"/>
</dbReference>
<keyword evidence="6" id="KW-1133">Transmembrane helix</keyword>
<accession>A0A1C0ANC9</accession>
<evidence type="ECO:0000256" key="1">
    <source>
        <dbReference type="ARBA" id="ARBA00004141"/>
    </source>
</evidence>
<comment type="similarity">
    <text evidence="2 11">Belongs to the CDP-alcohol phosphatidyltransferase class-I family.</text>
</comment>
<dbReference type="PIRSF" id="PIRSF000847">
    <property type="entry name" value="Phos_ph_gly_syn"/>
    <property type="match status" value="1"/>
</dbReference>
<dbReference type="InterPro" id="IPR043130">
    <property type="entry name" value="CDP-OH_PTrfase_TM_dom"/>
</dbReference>
<keyword evidence="8" id="KW-0472">Membrane</keyword>
<evidence type="ECO:0000256" key="7">
    <source>
        <dbReference type="ARBA" id="ARBA00023098"/>
    </source>
</evidence>
<evidence type="ECO:0000256" key="2">
    <source>
        <dbReference type="ARBA" id="ARBA00010441"/>
    </source>
</evidence>
<comment type="caution">
    <text evidence="12">The sequence shown here is derived from an EMBL/GenBank/DDBJ whole genome shotgun (WGS) entry which is preliminary data.</text>
</comment>
<sequence>METQPPVPAWDTEAVLTVPNALSFIRLLGIPVFCWLILAGHDVAAVTMLALFGVTDWFDGHLARSLKQRSRLGTRLDPVADRLYILGAVVVLLIRGIVPWWFVVILVARDLMLAGLIPVLRRHGMLALPVNIVGKAGTMLLLLALPLILLGAPSSLDLTWAHWAGWTLGALGAAVYWAAGILYVRETVRLNRSGV</sequence>
<keyword evidence="4 11" id="KW-0808">Transferase</keyword>
<evidence type="ECO:0000313" key="13">
    <source>
        <dbReference type="Proteomes" id="UP000093501"/>
    </source>
</evidence>
<dbReference type="InterPro" id="IPR004570">
    <property type="entry name" value="Phosphatidylglycerol_P_synth"/>
</dbReference>
<evidence type="ECO:0000256" key="4">
    <source>
        <dbReference type="ARBA" id="ARBA00022679"/>
    </source>
</evidence>
<dbReference type="Proteomes" id="UP000093501">
    <property type="component" value="Unassembled WGS sequence"/>
</dbReference>
<dbReference type="UniPathway" id="UPA00085"/>
<dbReference type="RefSeq" id="WP_068751440.1">
    <property type="nucleotide sequence ID" value="NZ_JBDXXE010000034.1"/>
</dbReference>
<evidence type="ECO:0000256" key="5">
    <source>
        <dbReference type="ARBA" id="ARBA00022692"/>
    </source>
</evidence>
<dbReference type="PANTHER" id="PTHR14269">
    <property type="entry name" value="CDP-DIACYLGLYCEROL--GLYCEROL-3-PHOSPHATE 3-PHOSPHATIDYLTRANSFERASE-RELATED"/>
    <property type="match status" value="1"/>
</dbReference>
<organism evidence="12 13">
    <name type="scientific">Tessaracoccus lapidicaptus</name>
    <dbReference type="NCBI Taxonomy" id="1427523"/>
    <lineage>
        <taxon>Bacteria</taxon>
        <taxon>Bacillati</taxon>
        <taxon>Actinomycetota</taxon>
        <taxon>Actinomycetes</taxon>
        <taxon>Propionibacteriales</taxon>
        <taxon>Propionibacteriaceae</taxon>
        <taxon>Tessaracoccus</taxon>
    </lineage>
</organism>
<proteinExistence type="inferred from homology"/>
<evidence type="ECO:0000313" key="12">
    <source>
        <dbReference type="EMBL" id="OCL34758.1"/>
    </source>
</evidence>
<gene>
    <name evidence="12" type="ORF">BCR15_03505</name>
</gene>
<name>A0A1C0ANC9_9ACTN</name>
<reference evidence="13" key="1">
    <citation type="submission" date="2016-07" db="EMBL/GenBank/DDBJ databases">
        <authorList>
            <person name="Florea S."/>
            <person name="Webb J.S."/>
            <person name="Jaromczyk J."/>
            <person name="Schardl C.L."/>
        </authorList>
    </citation>
    <scope>NUCLEOTIDE SEQUENCE [LARGE SCALE GENOMIC DNA]</scope>
    <source>
        <strain evidence="13">IPBSL-7</strain>
    </source>
</reference>
<dbReference type="GO" id="GO:0016020">
    <property type="term" value="C:membrane"/>
    <property type="evidence" value="ECO:0007669"/>
    <property type="project" value="UniProtKB-SubCell"/>
</dbReference>
<evidence type="ECO:0000256" key="10">
    <source>
        <dbReference type="ARBA" id="ARBA00023264"/>
    </source>
</evidence>
<comment type="subcellular location">
    <subcellularLocation>
        <location evidence="1">Membrane</location>
        <topology evidence="1">Multi-pass membrane protein</topology>
    </subcellularLocation>
</comment>
<keyword evidence="5" id="KW-0812">Transmembrane</keyword>
<dbReference type="GO" id="GO:0008444">
    <property type="term" value="F:CDP-diacylglycerol-glycerol-3-phosphate 3-phosphatidyltransferase activity"/>
    <property type="evidence" value="ECO:0007669"/>
    <property type="project" value="InterPro"/>
</dbReference>
<dbReference type="AlphaFoldDB" id="A0A1C0ANC9"/>
<evidence type="ECO:0000256" key="11">
    <source>
        <dbReference type="RuleBase" id="RU003750"/>
    </source>
</evidence>
<dbReference type="InterPro" id="IPR048254">
    <property type="entry name" value="CDP_ALCOHOL_P_TRANSF_CS"/>
</dbReference>
<evidence type="ECO:0000256" key="8">
    <source>
        <dbReference type="ARBA" id="ARBA00023136"/>
    </source>
</evidence>
<evidence type="ECO:0000256" key="3">
    <source>
        <dbReference type="ARBA" id="ARBA00022516"/>
    </source>
</evidence>
<keyword evidence="3" id="KW-0444">Lipid biosynthesis</keyword>
<dbReference type="InterPro" id="IPR050324">
    <property type="entry name" value="CDP-alcohol_PTase-I"/>
</dbReference>
<evidence type="ECO:0000256" key="9">
    <source>
        <dbReference type="ARBA" id="ARBA00023209"/>
    </source>
</evidence>
<keyword evidence="13" id="KW-1185">Reference proteome</keyword>
<dbReference type="EMBL" id="MBQD01000020">
    <property type="protein sequence ID" value="OCL34758.1"/>
    <property type="molecule type" value="Genomic_DNA"/>
</dbReference>